<sequence>MTTTGVHVTADGLVDLRLHNDLAKRLKLHCPYDHLFWTKEGRDLAGMAIQLDPVFAQHNLARYKWFSGQMTKAAGSLDQILILGAGFDTRSLTLPRVTAGKLQVFEVDFPAKLAQKQEVLGRAGVVLPPALHFVGADLADPALLSRLEAAGYRADRPTAIFMEGVLFFLPREVADSLLDPTRLKRGAGSFLFLDIWSRSRQIALNEKLTQRGAPALFGESPLGETPAEAEQQIKAHGYGHVRTTSLQQLVETFQAGDIADPLGDSWHVLEAVWP</sequence>
<name>A0ABU5EFX9_9PROT</name>
<proteinExistence type="inferred from homology"/>
<comment type="similarity">
    <text evidence="1 4">Belongs to the UPF0677 family.</text>
</comment>
<organism evidence="5 6">
    <name type="scientific">Dongia soli</name>
    <dbReference type="NCBI Taxonomy" id="600628"/>
    <lineage>
        <taxon>Bacteria</taxon>
        <taxon>Pseudomonadati</taxon>
        <taxon>Pseudomonadota</taxon>
        <taxon>Alphaproteobacteria</taxon>
        <taxon>Rhodospirillales</taxon>
        <taxon>Dongiaceae</taxon>
        <taxon>Dongia</taxon>
    </lineage>
</organism>
<dbReference type="InterPro" id="IPR011610">
    <property type="entry name" value="SAM_mthyl_Trfase_ML2640-like"/>
</dbReference>
<comment type="function">
    <text evidence="4">Exhibits S-adenosyl-L-methionine-dependent methyltransferase activity.</text>
</comment>
<evidence type="ECO:0000256" key="3">
    <source>
        <dbReference type="ARBA" id="ARBA00022679"/>
    </source>
</evidence>
<evidence type="ECO:0000256" key="1">
    <source>
        <dbReference type="ARBA" id="ARBA00008138"/>
    </source>
</evidence>
<dbReference type="Gene3D" id="3.40.50.150">
    <property type="entry name" value="Vaccinia Virus protein VP39"/>
    <property type="match status" value="1"/>
</dbReference>
<reference evidence="5 6" key="1">
    <citation type="journal article" date="2016" name="Antonie Van Leeuwenhoek">
        <title>Dongia soli sp. nov., isolated from soil from Dokdo, Korea.</title>
        <authorList>
            <person name="Kim D.U."/>
            <person name="Lee H."/>
            <person name="Kim H."/>
            <person name="Kim S.G."/>
            <person name="Ka J.O."/>
        </authorList>
    </citation>
    <scope>NUCLEOTIDE SEQUENCE [LARGE SCALE GENOMIC DNA]</scope>
    <source>
        <strain evidence="5 6">D78</strain>
    </source>
</reference>
<dbReference type="RefSeq" id="WP_320509987.1">
    <property type="nucleotide sequence ID" value="NZ_JAXCLW010000006.1"/>
</dbReference>
<accession>A0ABU5EFX9</accession>
<dbReference type="InterPro" id="IPR029063">
    <property type="entry name" value="SAM-dependent_MTases_sf"/>
</dbReference>
<dbReference type="Pfam" id="PF04072">
    <property type="entry name" value="LCM"/>
    <property type="match status" value="1"/>
</dbReference>
<evidence type="ECO:0000256" key="2">
    <source>
        <dbReference type="ARBA" id="ARBA00022603"/>
    </source>
</evidence>
<dbReference type="Proteomes" id="UP001279642">
    <property type="component" value="Unassembled WGS sequence"/>
</dbReference>
<keyword evidence="2 4" id="KW-0489">Methyltransferase</keyword>
<evidence type="ECO:0000313" key="5">
    <source>
        <dbReference type="EMBL" id="MDY0884914.1"/>
    </source>
</evidence>
<comment type="caution">
    <text evidence="5">The sequence shown here is derived from an EMBL/GenBank/DDBJ whole genome shotgun (WGS) entry which is preliminary data.</text>
</comment>
<evidence type="ECO:0000256" key="4">
    <source>
        <dbReference type="RuleBase" id="RU362030"/>
    </source>
</evidence>
<evidence type="ECO:0000313" key="6">
    <source>
        <dbReference type="Proteomes" id="UP001279642"/>
    </source>
</evidence>
<dbReference type="NCBIfam" id="TIGR00027">
    <property type="entry name" value="mthyl_TIGR00027"/>
    <property type="match status" value="1"/>
</dbReference>
<dbReference type="InterPro" id="IPR007213">
    <property type="entry name" value="Ppm1/Ppm2/Tcmp"/>
</dbReference>
<dbReference type="GO" id="GO:0032259">
    <property type="term" value="P:methylation"/>
    <property type="evidence" value="ECO:0007669"/>
    <property type="project" value="UniProtKB-KW"/>
</dbReference>
<keyword evidence="3 5" id="KW-0808">Transferase</keyword>
<keyword evidence="4" id="KW-0949">S-adenosyl-L-methionine</keyword>
<protein>
    <recommendedName>
        <fullName evidence="4">S-adenosyl-L-methionine-dependent methyltransferase</fullName>
        <ecNumber evidence="4">2.1.1.-</ecNumber>
    </recommendedName>
</protein>
<dbReference type="EC" id="2.1.1.-" evidence="4"/>
<dbReference type="EMBL" id="JAXCLW010000006">
    <property type="protein sequence ID" value="MDY0884914.1"/>
    <property type="molecule type" value="Genomic_DNA"/>
</dbReference>
<gene>
    <name evidence="5" type="ORF">SMD27_18865</name>
</gene>
<dbReference type="SUPFAM" id="SSF53335">
    <property type="entry name" value="S-adenosyl-L-methionine-dependent methyltransferases"/>
    <property type="match status" value="1"/>
</dbReference>
<dbReference type="PANTHER" id="PTHR43619">
    <property type="entry name" value="S-ADENOSYL-L-METHIONINE-DEPENDENT METHYLTRANSFERASE YKTD-RELATED"/>
    <property type="match status" value="1"/>
</dbReference>
<keyword evidence="6" id="KW-1185">Reference proteome</keyword>
<dbReference type="GO" id="GO:0008168">
    <property type="term" value="F:methyltransferase activity"/>
    <property type="evidence" value="ECO:0007669"/>
    <property type="project" value="UniProtKB-KW"/>
</dbReference>
<dbReference type="PANTHER" id="PTHR43619:SF2">
    <property type="entry name" value="S-ADENOSYL-L-METHIONINE-DEPENDENT METHYLTRANSFERASES SUPERFAMILY PROTEIN"/>
    <property type="match status" value="1"/>
</dbReference>